<feature type="binding site" evidence="15">
    <location>
        <position position="136"/>
    </location>
    <ligand>
        <name>NAD(+)</name>
        <dbReference type="ChEBI" id="CHEBI:57540"/>
    </ligand>
</feature>
<comment type="function">
    <text evidence="1 15">DNA ligase that catalyzes the formation of phosphodiester linkages between 5'-phosphoryl and 3'-hydroxyl groups in double-stranded DNA using NAD as a coenzyme and as the energy source for the reaction. It is essential for DNA replication and repair of damaged DNA.</text>
</comment>
<evidence type="ECO:0000256" key="8">
    <source>
        <dbReference type="ARBA" id="ARBA00022833"/>
    </source>
</evidence>
<keyword evidence="11 15" id="KW-0234">DNA repair</keyword>
<dbReference type="InterPro" id="IPR013840">
    <property type="entry name" value="DNAligase_N"/>
</dbReference>
<dbReference type="OrthoDB" id="9759736at2"/>
<dbReference type="InterPro" id="IPR036420">
    <property type="entry name" value="BRCT_dom_sf"/>
</dbReference>
<name>A0A0F4LR28_9LACO</name>
<keyword evidence="4 15" id="KW-0436">Ligase</keyword>
<evidence type="ECO:0000256" key="10">
    <source>
        <dbReference type="ARBA" id="ARBA00023027"/>
    </source>
</evidence>
<feature type="binding site" evidence="15">
    <location>
        <position position="427"/>
    </location>
    <ligand>
        <name>Zn(2+)</name>
        <dbReference type="ChEBI" id="CHEBI:29105"/>
    </ligand>
</feature>
<evidence type="ECO:0000259" key="17">
    <source>
        <dbReference type="PROSITE" id="PS50172"/>
    </source>
</evidence>
<evidence type="ECO:0000256" key="7">
    <source>
        <dbReference type="ARBA" id="ARBA00022763"/>
    </source>
</evidence>
<dbReference type="InterPro" id="IPR004149">
    <property type="entry name" value="Znf_DNAligase_C4"/>
</dbReference>
<evidence type="ECO:0000256" key="13">
    <source>
        <dbReference type="ARBA" id="ARBA00034005"/>
    </source>
</evidence>
<dbReference type="CDD" id="cd17748">
    <property type="entry name" value="BRCT_DNA_ligase_like"/>
    <property type="match status" value="1"/>
</dbReference>
<evidence type="ECO:0000256" key="1">
    <source>
        <dbReference type="ARBA" id="ARBA00004067"/>
    </source>
</evidence>
<feature type="binding site" evidence="15">
    <location>
        <position position="170"/>
    </location>
    <ligand>
        <name>NAD(+)</name>
        <dbReference type="ChEBI" id="CHEBI:57540"/>
    </ligand>
</feature>
<dbReference type="FunFam" id="1.10.150.20:FF:000007">
    <property type="entry name" value="DNA ligase"/>
    <property type="match status" value="1"/>
</dbReference>
<feature type="binding site" evidence="15">
    <location>
        <position position="404"/>
    </location>
    <ligand>
        <name>Zn(2+)</name>
        <dbReference type="ChEBI" id="CHEBI:29105"/>
    </ligand>
</feature>
<sequence>MDRQRAQAQLAQLKQQLNQERHAYYTQDAPLVTDAEYDRKYQQLLRLEQQFPELVTPDSPSQLVGDSPSPDFTKVRHEVPMLSMGDVFSYQELQEFNTRIHKTLEQAVDYCVELKIDGLALSLIYRQGRLVQGSTRGDGNVGEDVTANVRTIANIPTTLPEPVDLEVRGECYMPKAAFYKLNQQREENGDSIFANPRNAAAGSLRQLDANVTKQRQLQTFIYTVVQPANLGVQTQAEALKKMQAWGWQVNERHIVSHDLDQVADFIEQAQSQRDQLPYGIDGIVLKVNDLHLQQQLGNTVKVPRWEIAYKFPPEEVETKIQQIEWTVGRTGVVTPTAVMDPVQLAGTTVARATLHNWDLIQAKDIRVQDTVRLHKAGDIIPEVSQVVLSQRPADSQPYQAPQTCPSCGARLVHLQEEVALRCINPMCPAQVKEGLTHFASRNAMNIMGLGPRIVQQLWDQKLVHDVADLYRLQASDLTYLDGFQEKSINNLLNSIANSRHNSLERLLYGLGIRHVGAKAARLLAEHFQTMQNLMHASTDEILQINTMGEIIADSLQVYFANPKVQELLADLAQLQVNMKFITPTATTRKHPQTIFADRTVVITGTLQHYKRQELTELLTELGAHVTSSVSKKTDYLIVGENAGSKLTKAQQLQIKILNEAQLQAQLH</sequence>
<dbReference type="InterPro" id="IPR012340">
    <property type="entry name" value="NA-bd_OB-fold"/>
</dbReference>
<dbReference type="HAMAP" id="MF_01588">
    <property type="entry name" value="DNA_ligase_A"/>
    <property type="match status" value="1"/>
</dbReference>
<evidence type="ECO:0000256" key="14">
    <source>
        <dbReference type="ARBA" id="ARBA00060881"/>
    </source>
</evidence>
<keyword evidence="5 15" id="KW-0235">DNA replication</keyword>
<dbReference type="GO" id="GO:0003911">
    <property type="term" value="F:DNA ligase (NAD+) activity"/>
    <property type="evidence" value="ECO:0007669"/>
    <property type="project" value="UniProtKB-UniRule"/>
</dbReference>
<dbReference type="PROSITE" id="PS01055">
    <property type="entry name" value="DNA_LIGASE_N1"/>
    <property type="match status" value="1"/>
</dbReference>
<dbReference type="Pfam" id="PF00533">
    <property type="entry name" value="BRCT"/>
    <property type="match status" value="1"/>
</dbReference>
<feature type="binding site" evidence="15">
    <location>
        <position position="422"/>
    </location>
    <ligand>
        <name>Zn(2+)</name>
        <dbReference type="ChEBI" id="CHEBI:29105"/>
    </ligand>
</feature>
<dbReference type="InterPro" id="IPR013839">
    <property type="entry name" value="DNAligase_adenylation"/>
</dbReference>
<dbReference type="PANTHER" id="PTHR23389:SF9">
    <property type="entry name" value="DNA LIGASE"/>
    <property type="match status" value="1"/>
</dbReference>
<keyword evidence="12 15" id="KW-0464">Manganese</keyword>
<evidence type="ECO:0000256" key="3">
    <source>
        <dbReference type="ARBA" id="ARBA00013308"/>
    </source>
</evidence>
<dbReference type="RefSeq" id="WP_046317039.1">
    <property type="nucleotide sequence ID" value="NZ_JBHSZT010000010.1"/>
</dbReference>
<dbReference type="InterPro" id="IPR033136">
    <property type="entry name" value="DNA_ligase_CS"/>
</dbReference>
<dbReference type="EC" id="6.5.1.2" evidence="2 15"/>
<keyword evidence="10 15" id="KW-0520">NAD</keyword>
<feature type="binding site" evidence="15">
    <location>
        <position position="407"/>
    </location>
    <ligand>
        <name>Zn(2+)</name>
        <dbReference type="ChEBI" id="CHEBI:29105"/>
    </ligand>
</feature>
<dbReference type="FunFam" id="3.30.470.30:FF:000001">
    <property type="entry name" value="DNA ligase"/>
    <property type="match status" value="1"/>
</dbReference>
<dbReference type="InterPro" id="IPR004150">
    <property type="entry name" value="NAD_DNA_ligase_OB"/>
</dbReference>
<dbReference type="Pfam" id="PF03119">
    <property type="entry name" value="DNA_ligase_ZBD"/>
    <property type="match status" value="1"/>
</dbReference>
<evidence type="ECO:0000256" key="6">
    <source>
        <dbReference type="ARBA" id="ARBA00022723"/>
    </source>
</evidence>
<keyword evidence="7 15" id="KW-0227">DNA damage</keyword>
<feature type="binding site" evidence="15">
    <location>
        <position position="113"/>
    </location>
    <ligand>
        <name>NAD(+)</name>
        <dbReference type="ChEBI" id="CHEBI:57540"/>
    </ligand>
</feature>
<dbReference type="SUPFAM" id="SSF50249">
    <property type="entry name" value="Nucleic acid-binding proteins"/>
    <property type="match status" value="1"/>
</dbReference>
<evidence type="ECO:0000256" key="2">
    <source>
        <dbReference type="ARBA" id="ARBA00012722"/>
    </source>
</evidence>
<dbReference type="Gene3D" id="3.30.470.30">
    <property type="entry name" value="DNA ligase/mRNA capping enzyme"/>
    <property type="match status" value="1"/>
</dbReference>
<dbReference type="NCBIfam" id="TIGR00575">
    <property type="entry name" value="dnlj"/>
    <property type="match status" value="1"/>
</dbReference>
<dbReference type="InterPro" id="IPR018239">
    <property type="entry name" value="DNA_ligase_AS"/>
</dbReference>
<evidence type="ECO:0000256" key="4">
    <source>
        <dbReference type="ARBA" id="ARBA00022598"/>
    </source>
</evidence>
<dbReference type="SUPFAM" id="SSF47781">
    <property type="entry name" value="RuvA domain 2-like"/>
    <property type="match status" value="1"/>
</dbReference>
<dbReference type="Gene3D" id="2.40.50.140">
    <property type="entry name" value="Nucleic acid-binding proteins"/>
    <property type="match status" value="1"/>
</dbReference>
<comment type="caution">
    <text evidence="18">The sequence shown here is derived from an EMBL/GenBank/DDBJ whole genome shotgun (WGS) entry which is preliminary data.</text>
</comment>
<dbReference type="PROSITE" id="PS01056">
    <property type="entry name" value="DNA_LIGASE_N2"/>
    <property type="match status" value="1"/>
</dbReference>
<comment type="catalytic activity">
    <reaction evidence="13 15 16">
        <text>NAD(+) + (deoxyribonucleotide)n-3'-hydroxyl + 5'-phospho-(deoxyribonucleotide)m = (deoxyribonucleotide)n+m + AMP + beta-nicotinamide D-nucleotide.</text>
        <dbReference type="EC" id="6.5.1.2"/>
    </reaction>
</comment>
<keyword evidence="9 15" id="KW-0460">Magnesium</keyword>
<feature type="binding site" evidence="15">
    <location>
        <begin position="34"/>
        <end position="38"/>
    </location>
    <ligand>
        <name>NAD(+)</name>
        <dbReference type="ChEBI" id="CHEBI:57540"/>
    </ligand>
</feature>
<evidence type="ECO:0000256" key="9">
    <source>
        <dbReference type="ARBA" id="ARBA00022842"/>
    </source>
</evidence>
<proteinExistence type="inferred from homology"/>
<evidence type="ECO:0000256" key="5">
    <source>
        <dbReference type="ARBA" id="ARBA00022705"/>
    </source>
</evidence>
<evidence type="ECO:0000256" key="11">
    <source>
        <dbReference type="ARBA" id="ARBA00023204"/>
    </source>
</evidence>
<keyword evidence="6 15" id="KW-0479">Metal-binding</keyword>
<evidence type="ECO:0000313" key="18">
    <source>
        <dbReference type="EMBL" id="KJY61005.1"/>
    </source>
</evidence>
<dbReference type="Proteomes" id="UP000033558">
    <property type="component" value="Unassembled WGS sequence"/>
</dbReference>
<evidence type="ECO:0000256" key="16">
    <source>
        <dbReference type="RuleBase" id="RU000618"/>
    </source>
</evidence>
<evidence type="ECO:0000313" key="19">
    <source>
        <dbReference type="Proteomes" id="UP000033558"/>
    </source>
</evidence>
<dbReference type="SUPFAM" id="SSF52113">
    <property type="entry name" value="BRCT domain"/>
    <property type="match status" value="1"/>
</dbReference>
<dbReference type="AlphaFoldDB" id="A0A0F4LR28"/>
<dbReference type="PANTHER" id="PTHR23389">
    <property type="entry name" value="CHROMOSOME TRANSMISSION FIDELITY FACTOR 18"/>
    <property type="match status" value="1"/>
</dbReference>
<dbReference type="Gene3D" id="1.10.150.20">
    <property type="entry name" value="5' to 3' exonuclease, C-terminal subdomain"/>
    <property type="match status" value="2"/>
</dbReference>
<dbReference type="Gene3D" id="1.10.287.610">
    <property type="entry name" value="Helix hairpin bin"/>
    <property type="match status" value="1"/>
</dbReference>
<keyword evidence="8 15" id="KW-0862">Zinc</keyword>
<comment type="cofactor">
    <cofactor evidence="15">
        <name>Mg(2+)</name>
        <dbReference type="ChEBI" id="CHEBI:18420"/>
    </cofactor>
    <cofactor evidence="15">
        <name>Mn(2+)</name>
        <dbReference type="ChEBI" id="CHEBI:29035"/>
    </cofactor>
</comment>
<dbReference type="CDD" id="cd00114">
    <property type="entry name" value="LIGANc"/>
    <property type="match status" value="1"/>
</dbReference>
<accession>A0A0F4LR28</accession>
<feature type="binding site" evidence="15">
    <location>
        <begin position="83"/>
        <end position="84"/>
    </location>
    <ligand>
        <name>NAD(+)</name>
        <dbReference type="ChEBI" id="CHEBI:57540"/>
    </ligand>
</feature>
<feature type="active site" description="N6-AMP-lysine intermediate" evidence="15">
    <location>
        <position position="115"/>
    </location>
</feature>
<feature type="binding site" evidence="15">
    <location>
        <position position="310"/>
    </location>
    <ligand>
        <name>NAD(+)</name>
        <dbReference type="ChEBI" id="CHEBI:57540"/>
    </ligand>
</feature>
<dbReference type="FunFam" id="1.10.150.20:FF:000006">
    <property type="entry name" value="DNA ligase"/>
    <property type="match status" value="1"/>
</dbReference>
<dbReference type="PATRIC" id="fig|1218492.5.peg.1340"/>
<dbReference type="InterPro" id="IPR041663">
    <property type="entry name" value="DisA/LigA_HHH"/>
</dbReference>
<feature type="binding site" evidence="15">
    <location>
        <position position="286"/>
    </location>
    <ligand>
        <name>NAD(+)</name>
        <dbReference type="ChEBI" id="CHEBI:57540"/>
    </ligand>
</feature>
<dbReference type="Pfam" id="PF01653">
    <property type="entry name" value="DNA_ligase_aden"/>
    <property type="match status" value="1"/>
</dbReference>
<protein>
    <recommendedName>
        <fullName evidence="3 15">DNA ligase</fullName>
        <ecNumber evidence="2 15">6.5.1.2</ecNumber>
    </recommendedName>
    <alternativeName>
        <fullName evidence="15">Polydeoxyribonucleotide synthase [NAD(+)]</fullName>
    </alternativeName>
</protein>
<dbReference type="InterPro" id="IPR001357">
    <property type="entry name" value="BRCT_dom"/>
</dbReference>
<gene>
    <name evidence="15 18" type="primary">ligA</name>
    <name evidence="18" type="ORF">JG30_11960</name>
</gene>
<organism evidence="18 19">
    <name type="scientific">Bombilactobacillus mellifer</name>
    <dbReference type="NCBI Taxonomy" id="1218492"/>
    <lineage>
        <taxon>Bacteria</taxon>
        <taxon>Bacillati</taxon>
        <taxon>Bacillota</taxon>
        <taxon>Bacilli</taxon>
        <taxon>Lactobacillales</taxon>
        <taxon>Lactobacillaceae</taxon>
        <taxon>Bombilactobacillus</taxon>
    </lineage>
</organism>
<dbReference type="GO" id="GO:0005829">
    <property type="term" value="C:cytosol"/>
    <property type="evidence" value="ECO:0007669"/>
    <property type="project" value="TreeGrafter"/>
</dbReference>
<feature type="domain" description="BRCT" evidence="17">
    <location>
        <begin position="590"/>
        <end position="667"/>
    </location>
</feature>
<dbReference type="EMBL" id="JXJQ01000009">
    <property type="protein sequence ID" value="KJY61005.1"/>
    <property type="molecule type" value="Genomic_DNA"/>
</dbReference>
<dbReference type="PROSITE" id="PS50172">
    <property type="entry name" value="BRCT"/>
    <property type="match status" value="1"/>
</dbReference>
<dbReference type="GO" id="GO:0006281">
    <property type="term" value="P:DNA repair"/>
    <property type="evidence" value="ECO:0007669"/>
    <property type="project" value="UniProtKB-KW"/>
</dbReference>
<dbReference type="GO" id="GO:0006260">
    <property type="term" value="P:DNA replication"/>
    <property type="evidence" value="ECO:0007669"/>
    <property type="project" value="UniProtKB-KW"/>
</dbReference>
<dbReference type="InterPro" id="IPR010994">
    <property type="entry name" value="RuvA_2-like"/>
</dbReference>
<dbReference type="NCBIfam" id="NF005932">
    <property type="entry name" value="PRK07956.1"/>
    <property type="match status" value="1"/>
</dbReference>
<comment type="similarity">
    <text evidence="14 15">Belongs to the NAD-dependent DNA ligase family. LigA subfamily.</text>
</comment>
<dbReference type="STRING" id="1218492.JG30_11960"/>
<dbReference type="Gene3D" id="6.20.10.30">
    <property type="match status" value="1"/>
</dbReference>
<dbReference type="Pfam" id="PF03120">
    <property type="entry name" value="OB_DNA_ligase"/>
    <property type="match status" value="1"/>
</dbReference>
<evidence type="ECO:0000256" key="15">
    <source>
        <dbReference type="HAMAP-Rule" id="MF_01588"/>
    </source>
</evidence>
<dbReference type="PIRSF" id="PIRSF001604">
    <property type="entry name" value="LigA"/>
    <property type="match status" value="1"/>
</dbReference>
<dbReference type="Pfam" id="PF12826">
    <property type="entry name" value="HHH_2"/>
    <property type="match status" value="1"/>
</dbReference>
<dbReference type="SMART" id="SM00292">
    <property type="entry name" value="BRCT"/>
    <property type="match status" value="1"/>
</dbReference>
<dbReference type="GO" id="GO:0046872">
    <property type="term" value="F:metal ion binding"/>
    <property type="evidence" value="ECO:0007669"/>
    <property type="project" value="UniProtKB-KW"/>
</dbReference>
<dbReference type="HOGENOM" id="CLU_007764_2_1_9"/>
<dbReference type="SUPFAM" id="SSF56091">
    <property type="entry name" value="DNA ligase/mRNA capping enzyme, catalytic domain"/>
    <property type="match status" value="1"/>
</dbReference>
<keyword evidence="19" id="KW-1185">Reference proteome</keyword>
<reference evidence="18 19" key="1">
    <citation type="submission" date="2015-01" db="EMBL/GenBank/DDBJ databases">
        <title>Comparative genomics of the lactic acid bacteria isolated from the honey bee gut.</title>
        <authorList>
            <person name="Ellegaard K.M."/>
            <person name="Tamarit D."/>
            <person name="Javelind E."/>
            <person name="Olofsson T."/>
            <person name="Andersson S.G."/>
            <person name="Vasquez A."/>
        </authorList>
    </citation>
    <scope>NUCLEOTIDE SEQUENCE [LARGE SCALE GENOMIC DNA]</scope>
    <source>
        <strain evidence="18 19">Bin4</strain>
    </source>
</reference>
<evidence type="ECO:0000256" key="12">
    <source>
        <dbReference type="ARBA" id="ARBA00023211"/>
    </source>
</evidence>
<dbReference type="InterPro" id="IPR001679">
    <property type="entry name" value="DNA_ligase"/>
</dbReference>
<dbReference type="SMART" id="SM00532">
    <property type="entry name" value="LIGANc"/>
    <property type="match status" value="1"/>
</dbReference>
<dbReference type="Gene3D" id="3.40.50.10190">
    <property type="entry name" value="BRCT domain"/>
    <property type="match status" value="1"/>
</dbReference>
<dbReference type="FunFam" id="2.40.50.140:FF:000012">
    <property type="entry name" value="DNA ligase"/>
    <property type="match status" value="1"/>
</dbReference>